<evidence type="ECO:0000256" key="1">
    <source>
        <dbReference type="ARBA" id="ARBA00007626"/>
    </source>
</evidence>
<dbReference type="Proteomes" id="UP000626109">
    <property type="component" value="Unassembled WGS sequence"/>
</dbReference>
<organism evidence="4 5">
    <name type="scientific">Polarella glacialis</name>
    <name type="common">Dinoflagellate</name>
    <dbReference type="NCBI Taxonomy" id="89957"/>
    <lineage>
        <taxon>Eukaryota</taxon>
        <taxon>Sar</taxon>
        <taxon>Alveolata</taxon>
        <taxon>Dinophyceae</taxon>
        <taxon>Suessiales</taxon>
        <taxon>Suessiaceae</taxon>
        <taxon>Polarella</taxon>
    </lineage>
</organism>
<evidence type="ECO:0008006" key="6">
    <source>
        <dbReference type="Google" id="ProtNLM"/>
    </source>
</evidence>
<dbReference type="EMBL" id="CAJNNW010024685">
    <property type="protein sequence ID" value="CAE8673721.1"/>
    <property type="molecule type" value="Genomic_DNA"/>
</dbReference>
<reference evidence="4" key="1">
    <citation type="submission" date="2021-02" db="EMBL/GenBank/DDBJ databases">
        <authorList>
            <person name="Dougan E. K."/>
            <person name="Rhodes N."/>
            <person name="Thang M."/>
            <person name="Chan C."/>
        </authorList>
    </citation>
    <scope>NUCLEOTIDE SEQUENCE</scope>
</reference>
<dbReference type="InterPro" id="IPR050872">
    <property type="entry name" value="PPR_P_subfamily"/>
</dbReference>
<evidence type="ECO:0000256" key="2">
    <source>
        <dbReference type="PROSITE-ProRule" id="PRU00708"/>
    </source>
</evidence>
<feature type="repeat" description="PPR" evidence="2">
    <location>
        <begin position="351"/>
        <end position="385"/>
    </location>
</feature>
<evidence type="ECO:0000313" key="5">
    <source>
        <dbReference type="Proteomes" id="UP000626109"/>
    </source>
</evidence>
<dbReference type="Pfam" id="PF13812">
    <property type="entry name" value="PPR_3"/>
    <property type="match status" value="3"/>
</dbReference>
<feature type="repeat" description="PPR" evidence="2">
    <location>
        <begin position="386"/>
        <end position="420"/>
    </location>
</feature>
<feature type="repeat" description="PPR" evidence="2">
    <location>
        <begin position="212"/>
        <end position="246"/>
    </location>
</feature>
<evidence type="ECO:0000256" key="3">
    <source>
        <dbReference type="SAM" id="MobiDB-lite"/>
    </source>
</evidence>
<feature type="repeat" description="PPR" evidence="2">
    <location>
        <begin position="491"/>
        <end position="525"/>
    </location>
</feature>
<feature type="compositionally biased region" description="Pro residues" evidence="3">
    <location>
        <begin position="907"/>
        <end position="918"/>
    </location>
</feature>
<feature type="repeat" description="PPR" evidence="2">
    <location>
        <begin position="421"/>
        <end position="455"/>
    </location>
</feature>
<accession>A0A813JCI5</accession>
<dbReference type="NCBIfam" id="TIGR00756">
    <property type="entry name" value="PPR"/>
    <property type="match status" value="4"/>
</dbReference>
<comment type="caution">
    <text evidence="4">The sequence shown here is derived from an EMBL/GenBank/DDBJ whole genome shotgun (WGS) entry which is preliminary data.</text>
</comment>
<feature type="repeat" description="PPR" evidence="2">
    <location>
        <begin position="247"/>
        <end position="282"/>
    </location>
</feature>
<dbReference type="AlphaFoldDB" id="A0A813JCI5"/>
<feature type="repeat" description="PPR" evidence="2">
    <location>
        <begin position="86"/>
        <end position="120"/>
    </location>
</feature>
<dbReference type="Pfam" id="PF13041">
    <property type="entry name" value="PPR_2"/>
    <property type="match status" value="2"/>
</dbReference>
<gene>
    <name evidence="4" type="ORF">PGLA2088_LOCUS18655</name>
</gene>
<dbReference type="SUPFAM" id="SSF48452">
    <property type="entry name" value="TPR-like"/>
    <property type="match status" value="1"/>
</dbReference>
<dbReference type="InterPro" id="IPR002885">
    <property type="entry name" value="PPR_rpt"/>
</dbReference>
<dbReference type="InterPro" id="IPR011990">
    <property type="entry name" value="TPR-like_helical_dom_sf"/>
</dbReference>
<evidence type="ECO:0000313" key="4">
    <source>
        <dbReference type="EMBL" id="CAE8673721.1"/>
    </source>
</evidence>
<feature type="region of interest" description="Disordered" evidence="3">
    <location>
        <begin position="903"/>
        <end position="927"/>
    </location>
</feature>
<dbReference type="PANTHER" id="PTHR46128">
    <property type="entry name" value="MITOCHONDRIAL GROUP I INTRON SPLICING FACTOR CCM1"/>
    <property type="match status" value="1"/>
</dbReference>
<feature type="repeat" description="PPR" evidence="2">
    <location>
        <begin position="121"/>
        <end position="155"/>
    </location>
</feature>
<dbReference type="PROSITE" id="PS51375">
    <property type="entry name" value="PPR"/>
    <property type="match status" value="8"/>
</dbReference>
<protein>
    <recommendedName>
        <fullName evidence="6">Pentatricopeptide repeat-containing protein, chloroplastic</fullName>
    </recommendedName>
</protein>
<feature type="region of interest" description="Disordered" evidence="3">
    <location>
        <begin position="939"/>
        <end position="968"/>
    </location>
</feature>
<proteinExistence type="inferred from homology"/>
<dbReference type="Gene3D" id="1.25.40.10">
    <property type="entry name" value="Tetratricopeptide repeat domain"/>
    <property type="match status" value="6"/>
</dbReference>
<dbReference type="PANTHER" id="PTHR46128:SF193">
    <property type="entry name" value="TETRATRICOPEPTIDE-LIKE HELICAL DOMAIN SUPERFAMILY"/>
    <property type="match status" value="1"/>
</dbReference>
<name>A0A813JCI5_POLGL</name>
<comment type="similarity">
    <text evidence="1">Belongs to the PPR family. P subfamily.</text>
</comment>
<sequence length="1029" mass="114520">MPPAPAGLGSFSSSHQVRECTSLVADLGRKQNWAFALAAIQELRLRDLRPDSVLFSAAVGACERAAQWQSALGLLGEMRASHLELRTRACSAAISACGRSARWTVACKLLQDMRGSGLEPDKITCNAALSAYEKGQQWQRALALLGAMLLGGMEPDIVTFNAAMSACCDIGEREGRQESVFKKLQPGESSTLWARSLLFLFDTLSQRQLQPNVISFNTAISCCGRAHQLDSAELLLESLAKRKLQPSLVTFNSLISACQKLGAWQQALDLLMSQMPDAKLHPDILSFNSAISSCGSSCWEVVLDLLNQMEMRQLRPDAVTCSAAIGACAGRWELALQLMDQALFDFGLELDIVCFSSMIGAFELGQQSDKALDLLAEIKRRGLVPDLICFSSAISACEKRKCWKEALALLEQMHDCGHVPNVVALNAAISACEKAGQWSHALHLFSHMSKQSSPPDIISFNAAASACAHGQRWQSALALLRAISVHGLQADVTTYNAVMGACANSAQWLPALVVLQEMEVKRAVPDTVTLSVAACACETARPLAFLLASITSVSFGHLVRTFSHSAQNGRRIVRRSSAAIRLPAMNSRDEYGDIFEDYGFLERAELSKIAGNDAFKKERYEKALSDYDVTLEQLLTVAYDKTITVGRQKWNDVVILRSTVHLNKSTCHYKLKQWQKSLDEAMECLHGNIRDEMLFTDPHIRQKVKESDRRHGHLGVTFVEHRLPRLTRAKAWFRISQCYGHLEYLDKAKDALAKALETCDDPDLMPQLAQHSLRIDTLERLQRERQKKQFHGFWDKLQDRGGYAESNDNTEDHWDKLNYANKFRNVEEFEADCIFPDRRSQQTVVIELQKNLPPGVKWDAAMKGVTKKMYSTIDQSFEAYLEKKTGTGQAEDPMQESLVDPLLSQGAPPPSIQLPPPLRDFSPSRPRVKEEASLMYTSVGGYPGARTRAARSPSPSGSFDPAAALSRQYAESARQESAWKQNYAAEALDSDEELELQHARERMGKQRWERLNKDKRAWLEALDDSDDDR</sequence>